<evidence type="ECO:0000313" key="2">
    <source>
        <dbReference type="EMBL" id="CAG5076799.1"/>
    </source>
</evidence>
<gene>
    <name evidence="2" type="ORF">CRYO30217_00204</name>
</gene>
<organism evidence="2 3">
    <name type="scientific">Parvicella tangerina</name>
    <dbReference type="NCBI Taxonomy" id="2829795"/>
    <lineage>
        <taxon>Bacteria</taxon>
        <taxon>Pseudomonadati</taxon>
        <taxon>Bacteroidota</taxon>
        <taxon>Flavobacteriia</taxon>
        <taxon>Flavobacteriales</taxon>
        <taxon>Parvicellaceae</taxon>
        <taxon>Parvicella</taxon>
    </lineage>
</organism>
<feature type="transmembrane region" description="Helical" evidence="1">
    <location>
        <begin position="48"/>
        <end position="75"/>
    </location>
</feature>
<dbReference type="RefSeq" id="WP_258540445.1">
    <property type="nucleotide sequence ID" value="NZ_OU015584.1"/>
</dbReference>
<dbReference type="AlphaFoldDB" id="A0A916JJY4"/>
<feature type="transmembrane region" description="Helical" evidence="1">
    <location>
        <begin position="87"/>
        <end position="109"/>
    </location>
</feature>
<keyword evidence="1" id="KW-1133">Transmembrane helix</keyword>
<feature type="transmembrane region" description="Helical" evidence="1">
    <location>
        <begin position="21"/>
        <end position="42"/>
    </location>
</feature>
<sequence>MNEDLIDSDQPPEDDVSFSKIFLINLIIMLTYSILLRALVGFGAKGEAVVLGFGIFMILAVGAHFIIGLIVGFIWRFHSNAKFRSQGNYQLITSIFMLIIGFGTCLGGISI</sequence>
<proteinExistence type="predicted"/>
<reference evidence="2" key="1">
    <citation type="submission" date="2021-04" db="EMBL/GenBank/DDBJ databases">
        <authorList>
            <person name="Rodrigo-Torres L."/>
            <person name="Arahal R. D."/>
            <person name="Lucena T."/>
        </authorList>
    </citation>
    <scope>NUCLEOTIDE SEQUENCE</scope>
    <source>
        <strain evidence="2">AS29M-1</strain>
    </source>
</reference>
<dbReference type="KEGG" id="ptan:CRYO30217_00204"/>
<keyword evidence="1" id="KW-0812">Transmembrane</keyword>
<dbReference type="EMBL" id="OU015584">
    <property type="protein sequence ID" value="CAG5076799.1"/>
    <property type="molecule type" value="Genomic_DNA"/>
</dbReference>
<evidence type="ECO:0000313" key="3">
    <source>
        <dbReference type="Proteomes" id="UP000683507"/>
    </source>
</evidence>
<protein>
    <submittedName>
        <fullName evidence="2">Uncharacterized protein</fullName>
    </submittedName>
</protein>
<keyword evidence="3" id="KW-1185">Reference proteome</keyword>
<name>A0A916JJY4_9FLAO</name>
<evidence type="ECO:0000256" key="1">
    <source>
        <dbReference type="SAM" id="Phobius"/>
    </source>
</evidence>
<accession>A0A916JJY4</accession>
<dbReference type="Proteomes" id="UP000683507">
    <property type="component" value="Chromosome"/>
</dbReference>
<keyword evidence="1" id="KW-0472">Membrane</keyword>